<sequence length="69" mass="8026">ALKNHTKKCSYKKSNLSVELALNTQNFQANNNVSIHNYRHGEFLISNKNNETMWVEEEAIPEDVLETYN</sequence>
<comment type="caution">
    <text evidence="1">The sequence shown here is derived from an EMBL/GenBank/DDBJ whole genome shotgun (WGS) entry which is preliminary data.</text>
</comment>
<protein>
    <submittedName>
        <fullName evidence="1">11945_t:CDS:1</fullName>
    </submittedName>
</protein>
<keyword evidence="2" id="KW-1185">Reference proteome</keyword>
<proteinExistence type="predicted"/>
<evidence type="ECO:0000313" key="2">
    <source>
        <dbReference type="Proteomes" id="UP000789366"/>
    </source>
</evidence>
<gene>
    <name evidence="1" type="ORF">SPELUC_LOCUS14869</name>
</gene>
<accession>A0ACA9QSG8</accession>
<dbReference type="Proteomes" id="UP000789366">
    <property type="component" value="Unassembled WGS sequence"/>
</dbReference>
<name>A0ACA9QSG8_9GLOM</name>
<evidence type="ECO:0000313" key="1">
    <source>
        <dbReference type="EMBL" id="CAG8757019.1"/>
    </source>
</evidence>
<feature type="non-terminal residue" evidence="1">
    <location>
        <position position="1"/>
    </location>
</feature>
<organism evidence="1 2">
    <name type="scientific">Cetraspora pellucida</name>
    <dbReference type="NCBI Taxonomy" id="1433469"/>
    <lineage>
        <taxon>Eukaryota</taxon>
        <taxon>Fungi</taxon>
        <taxon>Fungi incertae sedis</taxon>
        <taxon>Mucoromycota</taxon>
        <taxon>Glomeromycotina</taxon>
        <taxon>Glomeromycetes</taxon>
        <taxon>Diversisporales</taxon>
        <taxon>Gigasporaceae</taxon>
        <taxon>Cetraspora</taxon>
    </lineage>
</organism>
<reference evidence="1" key="1">
    <citation type="submission" date="2021-06" db="EMBL/GenBank/DDBJ databases">
        <authorList>
            <person name="Kallberg Y."/>
            <person name="Tangrot J."/>
            <person name="Rosling A."/>
        </authorList>
    </citation>
    <scope>NUCLEOTIDE SEQUENCE</scope>
    <source>
        <strain evidence="1">28 12/20/2015</strain>
    </source>
</reference>
<dbReference type="EMBL" id="CAJVPW010046115">
    <property type="protein sequence ID" value="CAG8757019.1"/>
    <property type="molecule type" value="Genomic_DNA"/>
</dbReference>